<feature type="domain" description="HTH marR-type" evidence="1">
    <location>
        <begin position="16"/>
        <end position="155"/>
    </location>
</feature>
<dbReference type="PRINTS" id="PR00598">
    <property type="entry name" value="HTHMARR"/>
</dbReference>
<gene>
    <name evidence="2" type="ORF">ACFYNZ_30855</name>
</gene>
<evidence type="ECO:0000259" key="1">
    <source>
        <dbReference type="PROSITE" id="PS50995"/>
    </source>
</evidence>
<dbReference type="SMART" id="SM00347">
    <property type="entry name" value="HTH_MARR"/>
    <property type="match status" value="1"/>
</dbReference>
<protein>
    <submittedName>
        <fullName evidence="2">MarR family winged helix-turn-helix transcriptional regulator</fullName>
    </submittedName>
</protein>
<dbReference type="InterPro" id="IPR036388">
    <property type="entry name" value="WH-like_DNA-bd_sf"/>
</dbReference>
<dbReference type="RefSeq" id="WP_073948071.1">
    <property type="nucleotide sequence ID" value="NZ_JBIAFJ010000040.1"/>
</dbReference>
<organism evidence="2 3">
    <name type="scientific">Streptomyces kebangsaanensis</name>
    <dbReference type="NCBI Taxonomy" id="864058"/>
    <lineage>
        <taxon>Bacteria</taxon>
        <taxon>Bacillati</taxon>
        <taxon>Actinomycetota</taxon>
        <taxon>Actinomycetes</taxon>
        <taxon>Kitasatosporales</taxon>
        <taxon>Streptomycetaceae</taxon>
        <taxon>Streptomyces</taxon>
    </lineage>
</organism>
<sequence>MDAATRRGDQAARAANSRLVRDFGLLIKAATRLEQRIDTALRRDCGIGHTMFEVLIRLCRQPGEKVSQRDLADELTLTSSGVTRLVDRMEEAGLVRRVPSPEDRRTVRVEPTDEGRAVFVRAAAVHARVVERYFVAPVARDDYARLTNSLRDIHTALRDGDG</sequence>
<dbReference type="PANTHER" id="PTHR33164:SF99">
    <property type="entry name" value="MARR FAMILY REGULATORY PROTEIN"/>
    <property type="match status" value="1"/>
</dbReference>
<comment type="caution">
    <text evidence="2">The sequence shown here is derived from an EMBL/GenBank/DDBJ whole genome shotgun (WGS) entry which is preliminary data.</text>
</comment>
<keyword evidence="3" id="KW-1185">Reference proteome</keyword>
<dbReference type="Gene3D" id="1.10.10.10">
    <property type="entry name" value="Winged helix-like DNA-binding domain superfamily/Winged helix DNA-binding domain"/>
    <property type="match status" value="1"/>
</dbReference>
<dbReference type="Pfam" id="PF12802">
    <property type="entry name" value="MarR_2"/>
    <property type="match status" value="1"/>
</dbReference>
<name>A0ABW6L478_9ACTN</name>
<reference evidence="2 3" key="1">
    <citation type="submission" date="2024-10" db="EMBL/GenBank/DDBJ databases">
        <title>The Natural Products Discovery Center: Release of the First 8490 Sequenced Strains for Exploring Actinobacteria Biosynthetic Diversity.</title>
        <authorList>
            <person name="Kalkreuter E."/>
            <person name="Kautsar S.A."/>
            <person name="Yang D."/>
            <person name="Bader C.D."/>
            <person name="Teijaro C.N."/>
            <person name="Fluegel L."/>
            <person name="Davis C.M."/>
            <person name="Simpson J.R."/>
            <person name="Lauterbach L."/>
            <person name="Steele A.D."/>
            <person name="Gui C."/>
            <person name="Meng S."/>
            <person name="Li G."/>
            <person name="Viehrig K."/>
            <person name="Ye F."/>
            <person name="Su P."/>
            <person name="Kiefer A.F."/>
            <person name="Nichols A."/>
            <person name="Cepeda A.J."/>
            <person name="Yan W."/>
            <person name="Fan B."/>
            <person name="Jiang Y."/>
            <person name="Adhikari A."/>
            <person name="Zheng C.-J."/>
            <person name="Schuster L."/>
            <person name="Cowan T.M."/>
            <person name="Smanski M.J."/>
            <person name="Chevrette M.G."/>
            <person name="De Carvalho L.P.S."/>
            <person name="Shen B."/>
        </authorList>
    </citation>
    <scope>NUCLEOTIDE SEQUENCE [LARGE SCALE GENOMIC DNA]</scope>
    <source>
        <strain evidence="2 3">NPDC007147</strain>
    </source>
</reference>
<dbReference type="EMBL" id="JBIAFJ010000040">
    <property type="protein sequence ID" value="MFE9173808.1"/>
    <property type="molecule type" value="Genomic_DNA"/>
</dbReference>
<dbReference type="SUPFAM" id="SSF46785">
    <property type="entry name" value="Winged helix' DNA-binding domain"/>
    <property type="match status" value="1"/>
</dbReference>
<dbReference type="InterPro" id="IPR036390">
    <property type="entry name" value="WH_DNA-bd_sf"/>
</dbReference>
<dbReference type="InterPro" id="IPR000835">
    <property type="entry name" value="HTH_MarR-typ"/>
</dbReference>
<accession>A0ABW6L478</accession>
<evidence type="ECO:0000313" key="2">
    <source>
        <dbReference type="EMBL" id="MFE9173808.1"/>
    </source>
</evidence>
<dbReference type="Proteomes" id="UP001601197">
    <property type="component" value="Unassembled WGS sequence"/>
</dbReference>
<dbReference type="PANTHER" id="PTHR33164">
    <property type="entry name" value="TRANSCRIPTIONAL REGULATOR, MARR FAMILY"/>
    <property type="match status" value="1"/>
</dbReference>
<proteinExistence type="predicted"/>
<dbReference type="InterPro" id="IPR039422">
    <property type="entry name" value="MarR/SlyA-like"/>
</dbReference>
<dbReference type="PROSITE" id="PS50995">
    <property type="entry name" value="HTH_MARR_2"/>
    <property type="match status" value="1"/>
</dbReference>
<evidence type="ECO:0000313" key="3">
    <source>
        <dbReference type="Proteomes" id="UP001601197"/>
    </source>
</evidence>